<sequence>MNNHVKRRGPTIEELEKKAKNPYDAMRIRLNYLEKNIDKAIEIPVIPGEEKPREAPEFVRNVVGSSAAAGSAEFHIFRNNRRREYERLEYIDKQAKKEELDREYSLKRKTIEEEEAAKTAKKRAKRQKKKKKDKQNRSSKKKKEENIDTESESSDEGSIKVSEKETTQD</sequence>
<proteinExistence type="predicted"/>
<organism evidence="2 3">
    <name type="scientific">Strongyloides papillosus</name>
    <name type="common">Intestinal threadworm</name>
    <dbReference type="NCBI Taxonomy" id="174720"/>
    <lineage>
        <taxon>Eukaryota</taxon>
        <taxon>Metazoa</taxon>
        <taxon>Ecdysozoa</taxon>
        <taxon>Nematoda</taxon>
        <taxon>Chromadorea</taxon>
        <taxon>Rhabditida</taxon>
        <taxon>Tylenchina</taxon>
        <taxon>Panagrolaimomorpha</taxon>
        <taxon>Strongyloidoidea</taxon>
        <taxon>Strongyloididae</taxon>
        <taxon>Strongyloides</taxon>
    </lineage>
</organism>
<feature type="region of interest" description="Disordered" evidence="1">
    <location>
        <begin position="98"/>
        <end position="169"/>
    </location>
</feature>
<evidence type="ECO:0000313" key="3">
    <source>
        <dbReference type="WBParaSite" id="SPAL_0001028600.1"/>
    </source>
</evidence>
<feature type="compositionally biased region" description="Basic residues" evidence="1">
    <location>
        <begin position="119"/>
        <end position="141"/>
    </location>
</feature>
<feature type="compositionally biased region" description="Basic and acidic residues" evidence="1">
    <location>
        <begin position="157"/>
        <end position="169"/>
    </location>
</feature>
<accession>A0A0N5BWU8</accession>
<dbReference type="GO" id="GO:0005730">
    <property type="term" value="C:nucleolus"/>
    <property type="evidence" value="ECO:0007669"/>
    <property type="project" value="TreeGrafter"/>
</dbReference>
<dbReference type="PANTHER" id="PTHR13507">
    <property type="entry name" value="PRKR-INTERACTING PROTEIN 1"/>
    <property type="match status" value="1"/>
</dbReference>
<dbReference type="GO" id="GO:0019901">
    <property type="term" value="F:protein kinase binding"/>
    <property type="evidence" value="ECO:0007669"/>
    <property type="project" value="TreeGrafter"/>
</dbReference>
<evidence type="ECO:0000313" key="2">
    <source>
        <dbReference type="Proteomes" id="UP000046392"/>
    </source>
</evidence>
<keyword evidence="2" id="KW-1185">Reference proteome</keyword>
<dbReference type="Pfam" id="PF06658">
    <property type="entry name" value="DUF1168"/>
    <property type="match status" value="1"/>
</dbReference>
<reference evidence="3" key="1">
    <citation type="submission" date="2017-02" db="UniProtKB">
        <authorList>
            <consortium name="WormBaseParasite"/>
        </authorList>
    </citation>
    <scope>IDENTIFICATION</scope>
</reference>
<protein>
    <submittedName>
        <fullName evidence="3">DUF1168-domain-containing protein</fullName>
    </submittedName>
</protein>
<dbReference type="WBParaSite" id="SPAL_0001028600.1">
    <property type="protein sequence ID" value="SPAL_0001028600.1"/>
    <property type="gene ID" value="SPAL_0001028600"/>
</dbReference>
<dbReference type="STRING" id="174720.A0A0N5BWU8"/>
<feature type="compositionally biased region" description="Basic and acidic residues" evidence="1">
    <location>
        <begin position="98"/>
        <end position="111"/>
    </location>
</feature>
<dbReference type="AlphaFoldDB" id="A0A0N5BWU8"/>
<dbReference type="InterPro" id="IPR009548">
    <property type="entry name" value="Prkrip1"/>
</dbReference>
<evidence type="ECO:0000256" key="1">
    <source>
        <dbReference type="SAM" id="MobiDB-lite"/>
    </source>
</evidence>
<dbReference type="GO" id="GO:0004860">
    <property type="term" value="F:protein kinase inhibitor activity"/>
    <property type="evidence" value="ECO:0007669"/>
    <property type="project" value="TreeGrafter"/>
</dbReference>
<dbReference type="GO" id="GO:0003725">
    <property type="term" value="F:double-stranded RNA binding"/>
    <property type="evidence" value="ECO:0007669"/>
    <property type="project" value="InterPro"/>
</dbReference>
<dbReference type="Proteomes" id="UP000046392">
    <property type="component" value="Unplaced"/>
</dbReference>
<dbReference type="PANTHER" id="PTHR13507:SF0">
    <property type="entry name" value="PRKR-INTERACTING PROTEIN 1"/>
    <property type="match status" value="1"/>
</dbReference>
<name>A0A0N5BWU8_STREA</name>